<feature type="domain" description="LptD C-terminal" evidence="2">
    <location>
        <begin position="280"/>
        <end position="604"/>
    </location>
</feature>
<dbReference type="InterPro" id="IPR050218">
    <property type="entry name" value="LptD"/>
</dbReference>
<evidence type="ECO:0000313" key="4">
    <source>
        <dbReference type="Proteomes" id="UP000366872"/>
    </source>
</evidence>
<dbReference type="RefSeq" id="WP_136079885.1">
    <property type="nucleotide sequence ID" value="NZ_CAAHFG010000001.1"/>
</dbReference>
<dbReference type="GO" id="GO:0009279">
    <property type="term" value="C:cell outer membrane"/>
    <property type="evidence" value="ECO:0007669"/>
    <property type="project" value="TreeGrafter"/>
</dbReference>
<evidence type="ECO:0000259" key="2">
    <source>
        <dbReference type="Pfam" id="PF04453"/>
    </source>
</evidence>
<dbReference type="Proteomes" id="UP000366872">
    <property type="component" value="Unassembled WGS sequence"/>
</dbReference>
<feature type="chain" id="PRO_5025340634" evidence="1">
    <location>
        <begin position="21"/>
        <end position="682"/>
    </location>
</feature>
<dbReference type="GO" id="GO:1990351">
    <property type="term" value="C:transporter complex"/>
    <property type="evidence" value="ECO:0007669"/>
    <property type="project" value="TreeGrafter"/>
</dbReference>
<proteinExistence type="predicted"/>
<dbReference type="AlphaFoldDB" id="A0A6C2U325"/>
<accession>A0A6C2U325</accession>
<dbReference type="PANTHER" id="PTHR30189:SF1">
    <property type="entry name" value="LPS-ASSEMBLY PROTEIN LPTD"/>
    <property type="match status" value="1"/>
</dbReference>
<dbReference type="EMBL" id="CAAHFG010000001">
    <property type="protein sequence ID" value="VGO14402.1"/>
    <property type="molecule type" value="Genomic_DNA"/>
</dbReference>
<gene>
    <name evidence="3" type="primary">lptD</name>
    <name evidence="3" type="ORF">PDESU_02963</name>
</gene>
<dbReference type="Pfam" id="PF04453">
    <property type="entry name" value="LptD"/>
    <property type="match status" value="1"/>
</dbReference>
<evidence type="ECO:0000313" key="3">
    <source>
        <dbReference type="EMBL" id="VGO14402.1"/>
    </source>
</evidence>
<evidence type="ECO:0000256" key="1">
    <source>
        <dbReference type="SAM" id="SignalP"/>
    </source>
</evidence>
<keyword evidence="1" id="KW-0732">Signal</keyword>
<reference evidence="3 4" key="1">
    <citation type="submission" date="2019-04" db="EMBL/GenBank/DDBJ databases">
        <authorList>
            <person name="Van Vliet M D."/>
        </authorList>
    </citation>
    <scope>NUCLEOTIDE SEQUENCE [LARGE SCALE GENOMIC DNA]</scope>
    <source>
        <strain evidence="3 4">F1</strain>
    </source>
</reference>
<sequence length="682" mass="78411">MPKARLIRWLLGAWGLVACAAALDMDIPKEIPDEPFDITAARIEYTNETIIASGGVTGRFENAVITADQASGNTQTGDLRLEGNIHFERDNVVWDGTELDYNYMSQTGDFGPSSLKFDPVLMSVDHVERVSTNTYLMRGATFTTCEKDHPHFHLRAKEAYLIDDEYIKAKGVTVYLGGVPVFYWPYWRHKLQKGILSFEAGISSEWGVYGMVKATVPWTPYFESITDLNLYSDRGVGVGQGFSWEHPKAIGKFAAFYLKDQDPHSKFDEASRIGQEIGDDRYRFKFEHLQRFDDTFYVNTKLNYLSDPAIIEEFFKDEYRSYAQPENYMSWVYGNSTIGTEAFANQRLNDFYDNTDRWEYSLDLYRTKIPGTPLYFQSENAIADLDRTIGTLNTNDVPYGAARLDSANTVFLPGRLGFLSLVPRAGYRATYYSETVPGGDELRNIPSAGMEVSFQANKVLSERERWYGKGLRHKIEPYADYIYQDSSAAPGELYQFDSIDTLQDENKVKLGLRNVLQTKRDNRVSRFIDLDLYTHYLIEDHGTGNDFDSLFLDARMPLTKRLMVDAEGEWDWNEGRVPFFDTRLSYNKNDIIFGLEHLYQADQKSLWTPRLDLYPNGKYSLEFYGRYNDRDDDLQEVAVIGYMNWCCMRYGLGYHLYDEDEHQIMFSVGLSAFPEAKISSGF</sequence>
<dbReference type="InterPro" id="IPR007543">
    <property type="entry name" value="LptD_C"/>
</dbReference>
<feature type="signal peptide" evidence="1">
    <location>
        <begin position="1"/>
        <end position="20"/>
    </location>
</feature>
<organism evidence="3 4">
    <name type="scientific">Pontiella desulfatans</name>
    <dbReference type="NCBI Taxonomy" id="2750659"/>
    <lineage>
        <taxon>Bacteria</taxon>
        <taxon>Pseudomonadati</taxon>
        <taxon>Kiritimatiellota</taxon>
        <taxon>Kiritimatiellia</taxon>
        <taxon>Kiritimatiellales</taxon>
        <taxon>Pontiellaceae</taxon>
        <taxon>Pontiella</taxon>
    </lineage>
</organism>
<dbReference type="PANTHER" id="PTHR30189">
    <property type="entry name" value="LPS-ASSEMBLY PROTEIN"/>
    <property type="match status" value="1"/>
</dbReference>
<protein>
    <submittedName>
        <fullName evidence="3">LPS-assembly protein LptD</fullName>
    </submittedName>
</protein>
<dbReference type="GO" id="GO:0061024">
    <property type="term" value="P:membrane organization"/>
    <property type="evidence" value="ECO:0007669"/>
    <property type="project" value="InterPro"/>
</dbReference>
<name>A0A6C2U325_PONDE</name>
<keyword evidence="4" id="KW-1185">Reference proteome</keyword>
<dbReference type="PROSITE" id="PS51257">
    <property type="entry name" value="PROKAR_LIPOPROTEIN"/>
    <property type="match status" value="1"/>
</dbReference>